<evidence type="ECO:0000259" key="1">
    <source>
        <dbReference type="Pfam" id="PF00005"/>
    </source>
</evidence>
<sequence length="101" mass="10772">MEDCCFAWTKRNCEKKGPNLEEIDLHIKGGSLVAVAGTVGSGKSSLLSAITGHMTHLGGRIEINVSGIQAYVLINLAISCEHAWQIRSEALARMSPCDSCA</sequence>
<keyword evidence="3" id="KW-1185">Reference proteome</keyword>
<feature type="domain" description="ABC transporter" evidence="1">
    <location>
        <begin position="20"/>
        <end position="70"/>
    </location>
</feature>
<dbReference type="Gene3D" id="3.40.50.300">
    <property type="entry name" value="P-loop containing nucleotide triphosphate hydrolases"/>
    <property type="match status" value="1"/>
</dbReference>
<name>A0A9J6H2H2_HAELO</name>
<dbReference type="GO" id="GO:0005524">
    <property type="term" value="F:ATP binding"/>
    <property type="evidence" value="ECO:0007669"/>
    <property type="project" value="InterPro"/>
</dbReference>
<dbReference type="Pfam" id="PF00005">
    <property type="entry name" value="ABC_tran"/>
    <property type="match status" value="1"/>
</dbReference>
<evidence type="ECO:0000313" key="2">
    <source>
        <dbReference type="EMBL" id="KAH9381938.1"/>
    </source>
</evidence>
<dbReference type="VEuPathDB" id="VectorBase:HLOH_041232"/>
<dbReference type="AlphaFoldDB" id="A0A9J6H2H2"/>
<gene>
    <name evidence="2" type="ORF">HPB48_009287</name>
</gene>
<dbReference type="InterPro" id="IPR003439">
    <property type="entry name" value="ABC_transporter-like_ATP-bd"/>
</dbReference>
<dbReference type="Proteomes" id="UP000821853">
    <property type="component" value="Chromosome 9"/>
</dbReference>
<reference evidence="2 3" key="1">
    <citation type="journal article" date="2020" name="Cell">
        <title>Large-Scale Comparative Analyses of Tick Genomes Elucidate Their Genetic Diversity and Vector Capacities.</title>
        <authorList>
            <consortium name="Tick Genome and Microbiome Consortium (TIGMIC)"/>
            <person name="Jia N."/>
            <person name="Wang J."/>
            <person name="Shi W."/>
            <person name="Du L."/>
            <person name="Sun Y."/>
            <person name="Zhan W."/>
            <person name="Jiang J.F."/>
            <person name="Wang Q."/>
            <person name="Zhang B."/>
            <person name="Ji P."/>
            <person name="Bell-Sakyi L."/>
            <person name="Cui X.M."/>
            <person name="Yuan T.T."/>
            <person name="Jiang B.G."/>
            <person name="Yang W.F."/>
            <person name="Lam T.T."/>
            <person name="Chang Q.C."/>
            <person name="Ding S.J."/>
            <person name="Wang X.J."/>
            <person name="Zhu J.G."/>
            <person name="Ruan X.D."/>
            <person name="Zhao L."/>
            <person name="Wei J.T."/>
            <person name="Ye R.Z."/>
            <person name="Que T.C."/>
            <person name="Du C.H."/>
            <person name="Zhou Y.H."/>
            <person name="Cheng J.X."/>
            <person name="Dai P.F."/>
            <person name="Guo W.B."/>
            <person name="Han X.H."/>
            <person name="Huang E.J."/>
            <person name="Li L.F."/>
            <person name="Wei W."/>
            <person name="Gao Y.C."/>
            <person name="Liu J.Z."/>
            <person name="Shao H.Z."/>
            <person name="Wang X."/>
            <person name="Wang C.C."/>
            <person name="Yang T.C."/>
            <person name="Huo Q.B."/>
            <person name="Li W."/>
            <person name="Chen H.Y."/>
            <person name="Chen S.E."/>
            <person name="Zhou L.G."/>
            <person name="Ni X.B."/>
            <person name="Tian J.H."/>
            <person name="Sheng Y."/>
            <person name="Liu T."/>
            <person name="Pan Y.S."/>
            <person name="Xia L.Y."/>
            <person name="Li J."/>
            <person name="Zhao F."/>
            <person name="Cao W.C."/>
        </authorList>
    </citation>
    <scope>NUCLEOTIDE SEQUENCE [LARGE SCALE GENOMIC DNA]</scope>
    <source>
        <strain evidence="2">HaeL-2018</strain>
    </source>
</reference>
<comment type="caution">
    <text evidence="2">The sequence shown here is derived from an EMBL/GenBank/DDBJ whole genome shotgun (WGS) entry which is preliminary data.</text>
</comment>
<evidence type="ECO:0000313" key="3">
    <source>
        <dbReference type="Proteomes" id="UP000821853"/>
    </source>
</evidence>
<dbReference type="GO" id="GO:0016887">
    <property type="term" value="F:ATP hydrolysis activity"/>
    <property type="evidence" value="ECO:0007669"/>
    <property type="project" value="InterPro"/>
</dbReference>
<protein>
    <recommendedName>
        <fullName evidence="1">ABC transporter domain-containing protein</fullName>
    </recommendedName>
</protein>
<dbReference type="EMBL" id="JABSTR010000011">
    <property type="protein sequence ID" value="KAH9381938.1"/>
    <property type="molecule type" value="Genomic_DNA"/>
</dbReference>
<proteinExistence type="predicted"/>
<dbReference type="InterPro" id="IPR027417">
    <property type="entry name" value="P-loop_NTPase"/>
</dbReference>
<organism evidence="2 3">
    <name type="scientific">Haemaphysalis longicornis</name>
    <name type="common">Bush tick</name>
    <dbReference type="NCBI Taxonomy" id="44386"/>
    <lineage>
        <taxon>Eukaryota</taxon>
        <taxon>Metazoa</taxon>
        <taxon>Ecdysozoa</taxon>
        <taxon>Arthropoda</taxon>
        <taxon>Chelicerata</taxon>
        <taxon>Arachnida</taxon>
        <taxon>Acari</taxon>
        <taxon>Parasitiformes</taxon>
        <taxon>Ixodida</taxon>
        <taxon>Ixodoidea</taxon>
        <taxon>Ixodidae</taxon>
        <taxon>Haemaphysalinae</taxon>
        <taxon>Haemaphysalis</taxon>
    </lineage>
</organism>
<dbReference type="OrthoDB" id="6513853at2759"/>
<dbReference type="SUPFAM" id="SSF52540">
    <property type="entry name" value="P-loop containing nucleoside triphosphate hydrolases"/>
    <property type="match status" value="1"/>
</dbReference>
<accession>A0A9J6H2H2</accession>